<accession>A0A9X4RI57</accession>
<gene>
    <name evidence="1" type="ORF">FEV09_11635</name>
</gene>
<evidence type="ECO:0000313" key="1">
    <source>
        <dbReference type="EMBL" id="MDG3495211.1"/>
    </source>
</evidence>
<name>A0A9X4RI57_9CYAN</name>
<dbReference type="AlphaFoldDB" id="A0A9X4RI57"/>
<proteinExistence type="predicted"/>
<protein>
    <submittedName>
        <fullName evidence="1">Uncharacterized protein</fullName>
    </submittedName>
</protein>
<comment type="caution">
    <text evidence="1">The sequence shown here is derived from an EMBL/GenBank/DDBJ whole genome shotgun (WGS) entry which is preliminary data.</text>
</comment>
<keyword evidence="2" id="KW-1185">Reference proteome</keyword>
<dbReference type="EMBL" id="VBTY01000088">
    <property type="protein sequence ID" value="MDG3495211.1"/>
    <property type="molecule type" value="Genomic_DNA"/>
</dbReference>
<evidence type="ECO:0000313" key="2">
    <source>
        <dbReference type="Proteomes" id="UP001152872"/>
    </source>
</evidence>
<organism evidence="1 2">
    <name type="scientific">Pseudanabaena catenata USMAC16</name>
    <dbReference type="NCBI Taxonomy" id="1855837"/>
    <lineage>
        <taxon>Bacteria</taxon>
        <taxon>Bacillati</taxon>
        <taxon>Cyanobacteriota</taxon>
        <taxon>Cyanophyceae</taxon>
        <taxon>Pseudanabaenales</taxon>
        <taxon>Pseudanabaenaceae</taxon>
        <taxon>Pseudanabaena</taxon>
    </lineage>
</organism>
<sequence>MLLTPRSVKSRFRAIFTSILLTAPPNLPDRLEPIVELIINDNLNALKTTKQNDQTEKIDLTQIDLTIAAIGIGAYWHQDLQEMRSRLLALQSHSKADIQELVLAYVIALACLGELHPRLLINHICDDFQPRIALSRTPQSQQQCLAQLQLVQQFVECGASTIASHRENGLSDAIASSLYYFLSTHHSWRIVTTRAQRHPQPNQLQVTIQSGAIAAAYLGEVNSPIAQDQANFSRISTKAIILGDRLWSAWVGLF</sequence>
<reference evidence="1" key="1">
    <citation type="submission" date="2019-05" db="EMBL/GenBank/DDBJ databases">
        <title>Whole genome sequencing of Pseudanabaena catenata USMAC16.</title>
        <authorList>
            <person name="Khan Z."/>
            <person name="Omar W.M."/>
            <person name="Convey P."/>
            <person name="Merican F."/>
            <person name="Najimudin N."/>
        </authorList>
    </citation>
    <scope>NUCLEOTIDE SEQUENCE</scope>
    <source>
        <strain evidence="1">USMAC16</strain>
    </source>
</reference>
<dbReference type="RefSeq" id="WP_009627329.1">
    <property type="nucleotide sequence ID" value="NZ_VBTY01000088.1"/>
</dbReference>
<dbReference type="Proteomes" id="UP001152872">
    <property type="component" value="Unassembled WGS sequence"/>
</dbReference>